<gene>
    <name evidence="7" type="ORF">LZ538_04390</name>
</gene>
<comment type="subcellular location">
    <subcellularLocation>
        <location evidence="1">Membrane</location>
        <topology evidence="1">Multi-pass membrane protein</topology>
    </subcellularLocation>
</comment>
<dbReference type="PANTHER" id="PTHR47685">
    <property type="entry name" value="MAGNESIUM TRANSPORT PROTEIN CORA"/>
    <property type="match status" value="1"/>
</dbReference>
<keyword evidence="4 6" id="KW-1133">Transmembrane helix</keyword>
<evidence type="ECO:0000256" key="4">
    <source>
        <dbReference type="ARBA" id="ARBA00022989"/>
    </source>
</evidence>
<dbReference type="InterPro" id="IPR045863">
    <property type="entry name" value="CorA_TM1_TM2"/>
</dbReference>
<dbReference type="PANTHER" id="PTHR47685:SF1">
    <property type="entry name" value="MAGNESIUM TRANSPORT PROTEIN CORA"/>
    <property type="match status" value="1"/>
</dbReference>
<keyword evidence="8" id="KW-1185">Reference proteome</keyword>
<feature type="transmembrane region" description="Helical" evidence="6">
    <location>
        <begin position="299"/>
        <end position="319"/>
    </location>
</feature>
<evidence type="ECO:0000256" key="3">
    <source>
        <dbReference type="ARBA" id="ARBA00022692"/>
    </source>
</evidence>
<evidence type="ECO:0000256" key="5">
    <source>
        <dbReference type="ARBA" id="ARBA00023136"/>
    </source>
</evidence>
<sequence>MLRAYGPGCDGSVVEAKISKIPEGATWIDLEEPTHDEEKLVEKCVGFNVPTQQDLAEIQPSSRLYERDGVLYMTVSVLCGIEDGQPTTTPIGFVLGDNRLVTIRYATPKPIRAFVDHVRREPELARNATTVLARMLDAVTDRIADELEAVAANIESVSALVFPKNIKVRRIPAERLTALLTRVGRAQTLVAKARYSAVSMMRMLSFLNGSGRMNDAANAEARSHLRSLAIDTSSLSEHASFLADNLIFLLDAALGLISIEQNAAMKVFSWVAVVLMPPTLIAGIYGMNFRYFPELGWHYGYAISIVVMVASAVVPFAILKRLRWI</sequence>
<dbReference type="Gene3D" id="1.20.58.340">
    <property type="entry name" value="Magnesium transport protein CorA, transmembrane region"/>
    <property type="match status" value="2"/>
</dbReference>
<organism evidence="7 8">
    <name type="scientific">Sphingomonas hankyongi</name>
    <dbReference type="NCBI Taxonomy" id="2908209"/>
    <lineage>
        <taxon>Bacteria</taxon>
        <taxon>Pseudomonadati</taxon>
        <taxon>Pseudomonadota</taxon>
        <taxon>Alphaproteobacteria</taxon>
        <taxon>Sphingomonadales</taxon>
        <taxon>Sphingomonadaceae</taxon>
        <taxon>Sphingomonas</taxon>
    </lineage>
</organism>
<feature type="transmembrane region" description="Helical" evidence="6">
    <location>
        <begin position="267"/>
        <end position="287"/>
    </location>
</feature>
<dbReference type="InterPro" id="IPR045861">
    <property type="entry name" value="CorA_cytoplasmic_dom"/>
</dbReference>
<reference evidence="7" key="1">
    <citation type="submission" date="2022-05" db="EMBL/GenBank/DDBJ databases">
        <authorList>
            <person name="Jo J.-H."/>
            <person name="Im W.-T."/>
        </authorList>
    </citation>
    <scope>NUCLEOTIDE SEQUENCE</scope>
    <source>
        <strain evidence="7">SE220</strain>
    </source>
</reference>
<comment type="similarity">
    <text evidence="2">Belongs to the CorA metal ion transporter (MIT) (TC 1.A.35) family.</text>
</comment>
<dbReference type="Gene3D" id="3.30.460.20">
    <property type="entry name" value="CorA soluble domain-like"/>
    <property type="match status" value="1"/>
</dbReference>
<accession>A0ABT0S0B4</accession>
<dbReference type="InterPro" id="IPR050829">
    <property type="entry name" value="CorA_MIT"/>
</dbReference>
<keyword evidence="5 6" id="KW-0472">Membrane</keyword>
<evidence type="ECO:0000313" key="8">
    <source>
        <dbReference type="Proteomes" id="UP001165342"/>
    </source>
</evidence>
<evidence type="ECO:0000313" key="7">
    <source>
        <dbReference type="EMBL" id="MCL6729295.1"/>
    </source>
</evidence>
<dbReference type="InterPro" id="IPR002523">
    <property type="entry name" value="MgTranspt_CorA/ZnTranspt_ZntB"/>
</dbReference>
<dbReference type="EMBL" id="JAMGBE010000001">
    <property type="protein sequence ID" value="MCL6729295.1"/>
    <property type="molecule type" value="Genomic_DNA"/>
</dbReference>
<keyword evidence="3 6" id="KW-0812">Transmembrane</keyword>
<protein>
    <submittedName>
        <fullName evidence="7">Magnesium transporter CorA family protein</fullName>
    </submittedName>
</protein>
<evidence type="ECO:0000256" key="1">
    <source>
        <dbReference type="ARBA" id="ARBA00004141"/>
    </source>
</evidence>
<dbReference type="Proteomes" id="UP001165342">
    <property type="component" value="Unassembled WGS sequence"/>
</dbReference>
<proteinExistence type="inferred from homology"/>
<evidence type="ECO:0000256" key="2">
    <source>
        <dbReference type="ARBA" id="ARBA00009765"/>
    </source>
</evidence>
<dbReference type="RefSeq" id="WP_249830763.1">
    <property type="nucleotide sequence ID" value="NZ_JAMGBE010000001.1"/>
</dbReference>
<dbReference type="Pfam" id="PF01544">
    <property type="entry name" value="CorA"/>
    <property type="match status" value="1"/>
</dbReference>
<evidence type="ECO:0000256" key="6">
    <source>
        <dbReference type="SAM" id="Phobius"/>
    </source>
</evidence>
<dbReference type="CDD" id="cd12837">
    <property type="entry name" value="EcCorA-like_u1"/>
    <property type="match status" value="1"/>
</dbReference>
<name>A0ABT0S0B4_9SPHN</name>
<dbReference type="SUPFAM" id="SSF144083">
    <property type="entry name" value="Magnesium transport protein CorA, transmembrane region"/>
    <property type="match status" value="1"/>
</dbReference>
<dbReference type="SUPFAM" id="SSF143865">
    <property type="entry name" value="CorA soluble domain-like"/>
    <property type="match status" value="1"/>
</dbReference>
<comment type="caution">
    <text evidence="7">The sequence shown here is derived from an EMBL/GenBank/DDBJ whole genome shotgun (WGS) entry which is preliminary data.</text>
</comment>